<dbReference type="AlphaFoldDB" id="A0A0F9MMU8"/>
<name>A0A0F9MMU8_9ZZZZ</name>
<reference evidence="1" key="1">
    <citation type="journal article" date="2015" name="Nature">
        <title>Complex archaea that bridge the gap between prokaryotes and eukaryotes.</title>
        <authorList>
            <person name="Spang A."/>
            <person name="Saw J.H."/>
            <person name="Jorgensen S.L."/>
            <person name="Zaremba-Niedzwiedzka K."/>
            <person name="Martijn J."/>
            <person name="Lind A.E."/>
            <person name="van Eijk R."/>
            <person name="Schleper C."/>
            <person name="Guy L."/>
            <person name="Ettema T.J."/>
        </authorList>
    </citation>
    <scope>NUCLEOTIDE SEQUENCE</scope>
</reference>
<proteinExistence type="predicted"/>
<accession>A0A0F9MMU8</accession>
<comment type="caution">
    <text evidence="1">The sequence shown here is derived from an EMBL/GenBank/DDBJ whole genome shotgun (WGS) entry which is preliminary data.</text>
</comment>
<organism evidence="1">
    <name type="scientific">marine sediment metagenome</name>
    <dbReference type="NCBI Taxonomy" id="412755"/>
    <lineage>
        <taxon>unclassified sequences</taxon>
        <taxon>metagenomes</taxon>
        <taxon>ecological metagenomes</taxon>
    </lineage>
</organism>
<protein>
    <submittedName>
        <fullName evidence="1">Uncharacterized protein</fullName>
    </submittedName>
</protein>
<gene>
    <name evidence="1" type="ORF">LCGC14_1054810</name>
</gene>
<dbReference type="EMBL" id="LAZR01004432">
    <property type="protein sequence ID" value="KKN08640.1"/>
    <property type="molecule type" value="Genomic_DNA"/>
</dbReference>
<sequence length="60" mass="6979">MNNSPTHEKCEPPEDNPKGVLKSIYYNVRTDTNPQKGIRIQNVRYCSTCHTLVKIIQEEF</sequence>
<evidence type="ECO:0000313" key="1">
    <source>
        <dbReference type="EMBL" id="KKN08640.1"/>
    </source>
</evidence>